<sequence>MRSTSTRAWPILGPAVFPMADLYGKISIWLATVRLAPLDDYFNSQGAPCQYLPRGRSCNILRPVTPSQGRKVSIRLTIEKSQKRSKQAREERMHIKQRRPTISWMQSEVPTEEKQRTASFDDLMMEVTLLAMDLTPVPLEWKRVVVLEVPPLPLAANSRNPRGDVSTEKYNKRMHPVGLEPTLPKEPPPKDGALTNSAKDATSNVTQPLFGQQHIVEL</sequence>
<feature type="compositionally biased region" description="Polar residues" evidence="1">
    <location>
        <begin position="194"/>
        <end position="210"/>
    </location>
</feature>
<protein>
    <submittedName>
        <fullName evidence="2">Uncharacterized protein</fullName>
    </submittedName>
</protein>
<dbReference type="Proteomes" id="UP000241769">
    <property type="component" value="Unassembled WGS sequence"/>
</dbReference>
<dbReference type="AlphaFoldDB" id="A0A2P6MRV5"/>
<feature type="region of interest" description="Disordered" evidence="1">
    <location>
        <begin position="155"/>
        <end position="210"/>
    </location>
</feature>
<keyword evidence="3" id="KW-1185">Reference proteome</keyword>
<evidence type="ECO:0000313" key="2">
    <source>
        <dbReference type="EMBL" id="PRP74438.1"/>
    </source>
</evidence>
<reference evidence="2 3" key="1">
    <citation type="journal article" date="2018" name="Genome Biol. Evol.">
        <title>Multiple Roots of Fruiting Body Formation in Amoebozoa.</title>
        <authorList>
            <person name="Hillmann F."/>
            <person name="Forbes G."/>
            <person name="Novohradska S."/>
            <person name="Ferling I."/>
            <person name="Riege K."/>
            <person name="Groth M."/>
            <person name="Westermann M."/>
            <person name="Marz M."/>
            <person name="Spaller T."/>
            <person name="Winckler T."/>
            <person name="Schaap P."/>
            <person name="Glockner G."/>
        </authorList>
    </citation>
    <scope>NUCLEOTIDE SEQUENCE [LARGE SCALE GENOMIC DNA]</scope>
    <source>
        <strain evidence="2 3">Jena</strain>
    </source>
</reference>
<dbReference type="InParanoid" id="A0A2P6MRV5"/>
<feature type="compositionally biased region" description="Basic and acidic residues" evidence="1">
    <location>
        <begin position="161"/>
        <end position="171"/>
    </location>
</feature>
<comment type="caution">
    <text evidence="2">The sequence shown here is derived from an EMBL/GenBank/DDBJ whole genome shotgun (WGS) entry which is preliminary data.</text>
</comment>
<proteinExistence type="predicted"/>
<evidence type="ECO:0000313" key="3">
    <source>
        <dbReference type="Proteomes" id="UP000241769"/>
    </source>
</evidence>
<evidence type="ECO:0000256" key="1">
    <source>
        <dbReference type="SAM" id="MobiDB-lite"/>
    </source>
</evidence>
<gene>
    <name evidence="2" type="ORF">PROFUN_06567</name>
</gene>
<organism evidence="2 3">
    <name type="scientific">Planoprotostelium fungivorum</name>
    <dbReference type="NCBI Taxonomy" id="1890364"/>
    <lineage>
        <taxon>Eukaryota</taxon>
        <taxon>Amoebozoa</taxon>
        <taxon>Evosea</taxon>
        <taxon>Variosea</taxon>
        <taxon>Cavosteliida</taxon>
        <taxon>Cavosteliaceae</taxon>
        <taxon>Planoprotostelium</taxon>
    </lineage>
</organism>
<name>A0A2P6MRV5_9EUKA</name>
<dbReference type="EMBL" id="MDYQ01000463">
    <property type="protein sequence ID" value="PRP74438.1"/>
    <property type="molecule type" value="Genomic_DNA"/>
</dbReference>
<accession>A0A2P6MRV5</accession>